<sequence>MTLQGGGADDALSRFTRLLTKPIGLQKNSSFGGSARSLLDDASFRFPSDRNSGFFYRRRSPLVATGASNTDKKDRKGTFVGSRGDPKNVCVERRNFTREVGGSSGSSRARSSGSSCSSASGTRVCVSTSIVNGVATITESISRCCPGTAAKANGCVKIAVKKAPEKLQDLESFAFLQLLRRAGMSDMLDGKYTIFVPADPAVQKLLRSHLYLEHSPEIRRILGGHIVDGILPVSQLTSQTPVMTRAGPLWVTRGHRGLLANCEPLLSRDRPTPGGGVIHTVEGVLHSDRRSLVQVVRDRPELSTLAQKILRSHILSGLQCRAGLPGGGTDGRGRPTLLFADSSRGVTVVPRLQEASSTVQLAGPGLITATGLLQTVTQVIVPPFAVATLTTLRRLGDSARFAHLLASAGLSDQANGENVTLLVPPSKGLTGLPDTSRGRLRSLLSPHLLSGSGLRPEPGGALWAQPLSGGRPLLVTARSPGPAAGQQSPLVQCSAVLGQLDLDKPVVDVLGIGQMLTPPVTDLLTALNRRPELSNFARAVQLSGLSVVLGSGLSDELRAGDLLTLLAPVNSALVDISYLL</sequence>
<dbReference type="EMBL" id="VIIS01000380">
    <property type="protein sequence ID" value="KAF0309710.1"/>
    <property type="molecule type" value="Genomic_DNA"/>
</dbReference>
<dbReference type="OrthoDB" id="286301at2759"/>
<feature type="compositionally biased region" description="Low complexity" evidence="1">
    <location>
        <begin position="105"/>
        <end position="120"/>
    </location>
</feature>
<dbReference type="PANTHER" id="PTHR10900">
    <property type="entry name" value="PERIOSTIN-RELATED"/>
    <property type="match status" value="1"/>
</dbReference>
<comment type="caution">
    <text evidence="3">The sequence shown here is derived from an EMBL/GenBank/DDBJ whole genome shotgun (WGS) entry which is preliminary data.</text>
</comment>
<dbReference type="GO" id="GO:0005615">
    <property type="term" value="C:extracellular space"/>
    <property type="evidence" value="ECO:0007669"/>
    <property type="project" value="TreeGrafter"/>
</dbReference>
<feature type="region of interest" description="Disordered" evidence="1">
    <location>
        <begin position="66"/>
        <end position="86"/>
    </location>
</feature>
<dbReference type="GO" id="GO:0030198">
    <property type="term" value="P:extracellular matrix organization"/>
    <property type="evidence" value="ECO:0007669"/>
    <property type="project" value="TreeGrafter"/>
</dbReference>
<dbReference type="InterPro" id="IPR050904">
    <property type="entry name" value="Adhesion/Biosynth-related"/>
</dbReference>
<dbReference type="GO" id="GO:0031012">
    <property type="term" value="C:extracellular matrix"/>
    <property type="evidence" value="ECO:0007669"/>
    <property type="project" value="TreeGrafter"/>
</dbReference>
<reference evidence="3 4" key="1">
    <citation type="submission" date="2019-07" db="EMBL/GenBank/DDBJ databases">
        <title>Draft genome assembly of a fouling barnacle, Amphibalanus amphitrite (Darwin, 1854): The first reference genome for Thecostraca.</title>
        <authorList>
            <person name="Kim W."/>
        </authorList>
    </citation>
    <scope>NUCLEOTIDE SEQUENCE [LARGE SCALE GENOMIC DNA]</scope>
    <source>
        <strain evidence="3">SNU_AA5</strain>
        <tissue evidence="3">Soma without cirri and trophi</tissue>
    </source>
</reference>
<evidence type="ECO:0000313" key="4">
    <source>
        <dbReference type="Proteomes" id="UP000440578"/>
    </source>
</evidence>
<accession>A0A6A4X0Z3</accession>
<feature type="domain" description="FAS1" evidence="2">
    <location>
        <begin position="520"/>
        <end position="580"/>
    </location>
</feature>
<dbReference type="InterPro" id="IPR000782">
    <property type="entry name" value="FAS1_domain"/>
</dbReference>
<evidence type="ECO:0000259" key="2">
    <source>
        <dbReference type="PROSITE" id="PS50213"/>
    </source>
</evidence>
<protein>
    <recommendedName>
        <fullName evidence="2">FAS1 domain-containing protein</fullName>
    </recommendedName>
</protein>
<organism evidence="3 4">
    <name type="scientific">Amphibalanus amphitrite</name>
    <name type="common">Striped barnacle</name>
    <name type="synonym">Balanus amphitrite</name>
    <dbReference type="NCBI Taxonomy" id="1232801"/>
    <lineage>
        <taxon>Eukaryota</taxon>
        <taxon>Metazoa</taxon>
        <taxon>Ecdysozoa</taxon>
        <taxon>Arthropoda</taxon>
        <taxon>Crustacea</taxon>
        <taxon>Multicrustacea</taxon>
        <taxon>Cirripedia</taxon>
        <taxon>Thoracica</taxon>
        <taxon>Thoracicalcarea</taxon>
        <taxon>Balanomorpha</taxon>
        <taxon>Balanoidea</taxon>
        <taxon>Balanidae</taxon>
        <taxon>Amphibalaninae</taxon>
        <taxon>Amphibalanus</taxon>
    </lineage>
</organism>
<evidence type="ECO:0000313" key="3">
    <source>
        <dbReference type="EMBL" id="KAF0309710.1"/>
    </source>
</evidence>
<dbReference type="Proteomes" id="UP000440578">
    <property type="component" value="Unassembled WGS sequence"/>
</dbReference>
<feature type="region of interest" description="Disordered" evidence="1">
    <location>
        <begin position="99"/>
        <end position="120"/>
    </location>
</feature>
<dbReference type="PANTHER" id="PTHR10900:SF77">
    <property type="entry name" value="FI19380P1"/>
    <property type="match status" value="1"/>
</dbReference>
<evidence type="ECO:0000256" key="1">
    <source>
        <dbReference type="SAM" id="MobiDB-lite"/>
    </source>
</evidence>
<dbReference type="Pfam" id="PF02469">
    <property type="entry name" value="Fasciclin"/>
    <property type="match status" value="1"/>
</dbReference>
<dbReference type="AlphaFoldDB" id="A0A6A4X0Z3"/>
<name>A0A6A4X0Z3_AMPAM</name>
<dbReference type="GO" id="GO:0050839">
    <property type="term" value="F:cell adhesion molecule binding"/>
    <property type="evidence" value="ECO:0007669"/>
    <property type="project" value="TreeGrafter"/>
</dbReference>
<dbReference type="Gene3D" id="2.30.180.10">
    <property type="entry name" value="FAS1 domain"/>
    <property type="match status" value="1"/>
</dbReference>
<dbReference type="GO" id="GO:0007155">
    <property type="term" value="P:cell adhesion"/>
    <property type="evidence" value="ECO:0007669"/>
    <property type="project" value="TreeGrafter"/>
</dbReference>
<dbReference type="SMART" id="SM00554">
    <property type="entry name" value="FAS1"/>
    <property type="match status" value="1"/>
</dbReference>
<feature type="domain" description="FAS1" evidence="2">
    <location>
        <begin position="160"/>
        <end position="285"/>
    </location>
</feature>
<keyword evidence="4" id="KW-1185">Reference proteome</keyword>
<dbReference type="SUPFAM" id="SSF82153">
    <property type="entry name" value="FAS1 domain"/>
    <property type="match status" value="3"/>
</dbReference>
<proteinExistence type="predicted"/>
<gene>
    <name evidence="3" type="ORF">FJT64_019212</name>
</gene>
<dbReference type="InterPro" id="IPR036378">
    <property type="entry name" value="FAS1_dom_sf"/>
</dbReference>
<dbReference type="PROSITE" id="PS50213">
    <property type="entry name" value="FAS1"/>
    <property type="match status" value="2"/>
</dbReference>